<evidence type="ECO:0000313" key="3">
    <source>
        <dbReference type="Proteomes" id="UP001470230"/>
    </source>
</evidence>
<sequence length="1857" mass="209962">MAFYFLLLISSITSKEVQICICQNLNCQQYAGCSIKNTLDPVNELTSKDFYDRIQTLMIGCSDINLIIRRNSSAFVPEMRLIQFSGKKVRVTESCLNDAPREGVIFQYTNDEDYSTLQLISINVKIIFSPINNKASNLILHNFILSESISSTVEFIGESPKISSNSMTKTDNSLILSKFLIFNQILVNVSNVELYIHDGQCNVKLHENYFEYETNSGSTNVFFPSNSILNFKRRGKEPGIMFLSNVDINDYSKIPKFTTTYIDEIGISGTWPDPMFTTFSDLINIGDEKTDTKISVISEKVPFNFYARNLDMTIITSTVFLGQIEARKLIMRRTTNNVANVVIPKLISDLQILSPNISITVDDYTYTGYRIPATASFSDKHISKLTVNKLTTLNTIIDYNLNVFSFLTSQISSQKVVKIFEKEKNFLFLPSQPWMEASDILVHYDQSSFEREGFTNCYNIVDVKIKNSNNRATFSFHLTSTPPDSPVEHNVCPNTFSSLCNSKNPIYGNFFNVSDYLTDQKDYIFTIYTTEKFPKFDFKSITAGEYNFIFQPSVNGQNIAIDIDSDEQSFQHIKSLTLLGDIRIIYSSNIYVDTLNVMDQSFIINPTAIKVKNIQIGTDSSANLFLSKIIDDDDSPLKSIVINAVNKNAYQITVKDSEVSFELGTVNYDVPLGKSYSVKFLTNDLVLESNIQKSLSHQFSIEFTQNSQLILNKFTTGDASDSKIQLNHDDKELDIYYDIGSNIDNYVKLNGHGYVSRNINYGTVKDFCLCYNEEDKNCQKCNTSSTKLYYDNIDIDESVHNLKITVFPQFEGDSIPVIPASFFANKKVEIDSLEEVTLNIKLDSGESINGNVIFSGKINIQPDSSSSSTEDFKLSILDLSSLEGLINNFNNIKLTVDKFYCCMSHINKFSSFYIMDEIKITVKKGDNNPEFEKVININEGSDFYDISINFEYNINPFTFAFGDGCMKLGNIQFNIKRTEYIDIVVTADNFNFNVNLEKNADIEKVPLARFNMNTEFGGEVRNVYFNENWKESTSQILSFVLSKSVSFYFKSLIPMGIQMTMFTSHNFYINQTSIQNVGIQYDIIIDQTIGTNIIDWSIHAGDDLLSSRTFCIKSAIQFIHRCEHFQLISTSSKVNLLINNIQSFNSERVKVNIKLPLDASKASSLTIENTLSQVVLDEVLVEASIAGTVDIDNIIILHENVTIVNGRYRNLLEMINEKSIKYVNKAENPAYGTSSSSDIIGFTISDDQRKINLGRLKQLSDSTFVAQFEKLGNTEIISDASLVITDSRNIIPILSASLPKQVKSLYLYITDNLYQPDVIDFRQFSSEKFENKIDVVLDGVSLKRYSASIILGPIINTLTITNINLLDPESVSTQFIEDKQINIDLIKFVDSSISGNSLIIDETIKNVETDADSFNSLLNNEIIKDSYQGKLKLTSSNYITFTKDGWIVRESSWKTPVYISSMTPLSNRIQLEGYDEITLLLDPNEEDMTEVKKPDLSILSTKGDDRIVVHIGTGWRKITNTNELNINAGNYMLDIYSASYPLNNMFNTNNFSVSLDSTLNQQGNHVDFNLGDEYLLDKEQIIDMTSIENEDDRIIYANMITCSGSSGISFTEDEGHVRVRELIIEDDAYAQLPKTFVVSKIEMIESSILSIHLLNQPILGLDFKWRKNKMPELEIISNERIFYVPEITVIFNGDESEDDLNKTEYNNILVNMKFDLIRGNFDCEEWMKNAKFSSSIEKFSSNSGENCTFMFHCSKSRNNDVLQVKTVNLFDVPKVPNDNNMGGNSTVTDNDNNQDKKKSLYTGAVVGIALGCAVFAAVVCGLIVFIVIRRKYEKAMDDSNIELAENNSQSASTTNDD</sequence>
<dbReference type="EMBL" id="JAPFFF010000023">
    <property type="protein sequence ID" value="KAK8852580.1"/>
    <property type="molecule type" value="Genomic_DNA"/>
</dbReference>
<protein>
    <submittedName>
        <fullName evidence="2">Uncharacterized protein</fullName>
    </submittedName>
</protein>
<feature type="transmembrane region" description="Helical" evidence="1">
    <location>
        <begin position="1800"/>
        <end position="1828"/>
    </location>
</feature>
<comment type="caution">
    <text evidence="2">The sequence shown here is derived from an EMBL/GenBank/DDBJ whole genome shotgun (WGS) entry which is preliminary data.</text>
</comment>
<keyword evidence="1" id="KW-1133">Transmembrane helix</keyword>
<keyword evidence="1" id="KW-0812">Transmembrane</keyword>
<name>A0ABR2HUZ1_9EUKA</name>
<evidence type="ECO:0000313" key="2">
    <source>
        <dbReference type="EMBL" id="KAK8852580.1"/>
    </source>
</evidence>
<keyword evidence="1" id="KW-0472">Membrane</keyword>
<dbReference type="Proteomes" id="UP001470230">
    <property type="component" value="Unassembled WGS sequence"/>
</dbReference>
<reference evidence="2 3" key="1">
    <citation type="submission" date="2024-04" db="EMBL/GenBank/DDBJ databases">
        <title>Tritrichomonas musculus Genome.</title>
        <authorList>
            <person name="Alves-Ferreira E."/>
            <person name="Grigg M."/>
            <person name="Lorenzi H."/>
            <person name="Galac M."/>
        </authorList>
    </citation>
    <scope>NUCLEOTIDE SEQUENCE [LARGE SCALE GENOMIC DNA]</scope>
    <source>
        <strain evidence="2 3">EAF2021</strain>
    </source>
</reference>
<evidence type="ECO:0000256" key="1">
    <source>
        <dbReference type="SAM" id="Phobius"/>
    </source>
</evidence>
<proteinExistence type="predicted"/>
<accession>A0ABR2HUZ1</accession>
<keyword evidence="3" id="KW-1185">Reference proteome</keyword>
<organism evidence="2 3">
    <name type="scientific">Tritrichomonas musculus</name>
    <dbReference type="NCBI Taxonomy" id="1915356"/>
    <lineage>
        <taxon>Eukaryota</taxon>
        <taxon>Metamonada</taxon>
        <taxon>Parabasalia</taxon>
        <taxon>Tritrichomonadida</taxon>
        <taxon>Tritrichomonadidae</taxon>
        <taxon>Tritrichomonas</taxon>
    </lineage>
</organism>
<gene>
    <name evidence="2" type="ORF">M9Y10_017568</name>
</gene>